<comment type="caution">
    <text evidence="2">The sequence shown here is derived from an EMBL/GenBank/DDBJ whole genome shotgun (WGS) entry which is preliminary data.</text>
</comment>
<dbReference type="InterPro" id="IPR051908">
    <property type="entry name" value="Ribosomal_N-acetyltransferase"/>
</dbReference>
<evidence type="ECO:0000259" key="1">
    <source>
        <dbReference type="PROSITE" id="PS51186"/>
    </source>
</evidence>
<dbReference type="EMBL" id="JAKFHA010000003">
    <property type="protein sequence ID" value="MCF2527025.1"/>
    <property type="molecule type" value="Genomic_DNA"/>
</dbReference>
<dbReference type="PANTHER" id="PTHR43441:SF10">
    <property type="entry name" value="ACETYLTRANSFERASE"/>
    <property type="match status" value="1"/>
</dbReference>
<dbReference type="CDD" id="cd04301">
    <property type="entry name" value="NAT_SF"/>
    <property type="match status" value="1"/>
</dbReference>
<dbReference type="Proteomes" id="UP001165378">
    <property type="component" value="Unassembled WGS sequence"/>
</dbReference>
<name>A0AA41TZ90_9ACTN</name>
<dbReference type="Pfam" id="PF13302">
    <property type="entry name" value="Acetyltransf_3"/>
    <property type="match status" value="1"/>
</dbReference>
<dbReference type="SUPFAM" id="SSF54427">
    <property type="entry name" value="NTF2-like"/>
    <property type="match status" value="1"/>
</dbReference>
<dbReference type="PROSITE" id="PS51186">
    <property type="entry name" value="GNAT"/>
    <property type="match status" value="1"/>
</dbReference>
<dbReference type="InterPro" id="IPR016181">
    <property type="entry name" value="Acyl_CoA_acyltransferase"/>
</dbReference>
<gene>
    <name evidence="2" type="ORF">LZ495_07315</name>
</gene>
<feature type="domain" description="N-acetyltransferase" evidence="1">
    <location>
        <begin position="10"/>
        <end position="167"/>
    </location>
</feature>
<organism evidence="2 3">
    <name type="scientific">Yinghuangia soli</name>
    <dbReference type="NCBI Taxonomy" id="2908204"/>
    <lineage>
        <taxon>Bacteria</taxon>
        <taxon>Bacillati</taxon>
        <taxon>Actinomycetota</taxon>
        <taxon>Actinomycetes</taxon>
        <taxon>Kitasatosporales</taxon>
        <taxon>Streptomycetaceae</taxon>
        <taxon>Yinghuangia</taxon>
    </lineage>
</organism>
<dbReference type="PANTHER" id="PTHR43441">
    <property type="entry name" value="RIBOSOMAL-PROTEIN-SERINE ACETYLTRANSFERASE"/>
    <property type="match status" value="1"/>
</dbReference>
<dbReference type="Gene3D" id="3.40.630.30">
    <property type="match status" value="1"/>
</dbReference>
<dbReference type="GO" id="GO:1990189">
    <property type="term" value="F:protein N-terminal-serine acetyltransferase activity"/>
    <property type="evidence" value="ECO:0007669"/>
    <property type="project" value="TreeGrafter"/>
</dbReference>
<dbReference type="GO" id="GO:0005737">
    <property type="term" value="C:cytoplasm"/>
    <property type="evidence" value="ECO:0007669"/>
    <property type="project" value="TreeGrafter"/>
</dbReference>
<dbReference type="GO" id="GO:0008999">
    <property type="term" value="F:protein-N-terminal-alanine acetyltransferase activity"/>
    <property type="evidence" value="ECO:0007669"/>
    <property type="project" value="TreeGrafter"/>
</dbReference>
<evidence type="ECO:0000313" key="3">
    <source>
        <dbReference type="Proteomes" id="UP001165378"/>
    </source>
</evidence>
<dbReference type="AlphaFoldDB" id="A0AA41TZ90"/>
<protein>
    <submittedName>
        <fullName evidence="2">GNAT family N-acetyltransferase</fullName>
    </submittedName>
</protein>
<keyword evidence="3" id="KW-1185">Reference proteome</keyword>
<dbReference type="RefSeq" id="WP_235051178.1">
    <property type="nucleotide sequence ID" value="NZ_JAKFHA010000003.1"/>
</dbReference>
<proteinExistence type="predicted"/>
<dbReference type="InterPro" id="IPR000182">
    <property type="entry name" value="GNAT_dom"/>
</dbReference>
<accession>A0AA41TZ90</accession>
<reference evidence="2" key="1">
    <citation type="submission" date="2022-01" db="EMBL/GenBank/DDBJ databases">
        <title>Genome-Based Taxonomic Classification of the Phylum Actinobacteria.</title>
        <authorList>
            <person name="Gao Y."/>
        </authorList>
    </citation>
    <scope>NUCLEOTIDE SEQUENCE</scope>
    <source>
        <strain evidence="2">KLBMP 8922</strain>
    </source>
</reference>
<evidence type="ECO:0000313" key="2">
    <source>
        <dbReference type="EMBL" id="MCF2527025.1"/>
    </source>
</evidence>
<dbReference type="SUPFAM" id="SSF55729">
    <property type="entry name" value="Acyl-CoA N-acyltransferases (Nat)"/>
    <property type="match status" value="1"/>
</dbReference>
<dbReference type="InterPro" id="IPR032710">
    <property type="entry name" value="NTF2-like_dom_sf"/>
</dbReference>
<dbReference type="Gene3D" id="3.10.450.50">
    <property type="match status" value="1"/>
</dbReference>
<sequence length="316" mass="34163">MYARPLGPDATLSPLEPWQAEEFLANLDRCRDHISPWVGASFVAVDLEAAERVLGRYWERQARTGGGIHGIRVDGVLVGGVMFVSVDTATGEAEIGVWVETAAEGRGLVTRAAALLIDWGFRERGLRRIVWHTLSDNKRGIAVAQRLGFTFEATDEASEIPMEFWTIGPDAWLGTRPDAPEMSDEEQVDALGEAFLGAFTNAGGRTVDLPALLPSFAPGAVIISHGDPVKHESPEEFLTPRQALLTGGELTDFREWTTSRSTVVSGNVAQRLVRYAKSGMLRGAPLTGGGTKSMQFVRTADGWRISAITLADDSTG</sequence>